<dbReference type="Pfam" id="PF12704">
    <property type="entry name" value="MacB_PCD"/>
    <property type="match status" value="1"/>
</dbReference>
<dbReference type="EMBL" id="JACHFQ010000003">
    <property type="protein sequence ID" value="MBB5225721.1"/>
    <property type="molecule type" value="Genomic_DNA"/>
</dbReference>
<keyword evidence="3" id="KW-1003">Cell membrane</keyword>
<feature type="transmembrane region" description="Helical" evidence="7">
    <location>
        <begin position="325"/>
        <end position="350"/>
    </location>
</feature>
<name>A0A7W8LLR2_9SPIR</name>
<keyword evidence="10" id="KW-0449">Lipoprotein</keyword>
<proteinExistence type="inferred from homology"/>
<keyword evidence="6 7" id="KW-0472">Membrane</keyword>
<evidence type="ECO:0000256" key="1">
    <source>
        <dbReference type="ARBA" id="ARBA00004651"/>
    </source>
</evidence>
<evidence type="ECO:0000259" key="8">
    <source>
        <dbReference type="Pfam" id="PF02687"/>
    </source>
</evidence>
<accession>A0A7W8LLR2</accession>
<dbReference type="PANTHER" id="PTHR30489">
    <property type="entry name" value="LIPOPROTEIN-RELEASING SYSTEM TRANSMEMBRANE PROTEIN LOLE"/>
    <property type="match status" value="1"/>
</dbReference>
<evidence type="ECO:0000256" key="2">
    <source>
        <dbReference type="ARBA" id="ARBA00005236"/>
    </source>
</evidence>
<reference evidence="10 11" key="1">
    <citation type="submission" date="2020-08" db="EMBL/GenBank/DDBJ databases">
        <title>Genomic Encyclopedia of Type Strains, Phase IV (KMG-IV): sequencing the most valuable type-strain genomes for metagenomic binning, comparative biology and taxonomic classification.</title>
        <authorList>
            <person name="Goeker M."/>
        </authorList>
    </citation>
    <scope>NUCLEOTIDE SEQUENCE [LARGE SCALE GENOMIC DNA]</scope>
    <source>
        <strain evidence="10 11">DSM 103462</strain>
    </source>
</reference>
<evidence type="ECO:0000256" key="3">
    <source>
        <dbReference type="ARBA" id="ARBA00022475"/>
    </source>
</evidence>
<comment type="similarity">
    <text evidence="2">Belongs to the ABC-4 integral membrane protein family. LolC/E subfamily.</text>
</comment>
<dbReference type="GO" id="GO:0098797">
    <property type="term" value="C:plasma membrane protein complex"/>
    <property type="evidence" value="ECO:0007669"/>
    <property type="project" value="TreeGrafter"/>
</dbReference>
<evidence type="ECO:0000259" key="9">
    <source>
        <dbReference type="Pfam" id="PF12704"/>
    </source>
</evidence>
<comment type="caution">
    <text evidence="10">The sequence shown here is derived from an EMBL/GenBank/DDBJ whole genome shotgun (WGS) entry which is preliminary data.</text>
</comment>
<keyword evidence="4 7" id="KW-0812">Transmembrane</keyword>
<dbReference type="PANTHER" id="PTHR30489:SF0">
    <property type="entry name" value="LIPOPROTEIN-RELEASING SYSTEM TRANSMEMBRANE PROTEIN LOLE"/>
    <property type="match status" value="1"/>
</dbReference>
<dbReference type="AlphaFoldDB" id="A0A7W8LLR2"/>
<feature type="domain" description="ABC3 transporter permease C-terminal" evidence="8">
    <location>
        <begin position="283"/>
        <end position="421"/>
    </location>
</feature>
<dbReference type="InterPro" id="IPR003838">
    <property type="entry name" value="ABC3_permease_C"/>
</dbReference>
<sequence length="428" mass="46682">MTFSSSLLFASRLLFPRTGKKSNARRSLFWALLCIGMSLVPLIMVLTVSNGMIKGITDRMIGLSSSHLQLVLYTNSEYAKSAQSLSQLSDAIRMYEPSVKNIYPELQGIALASSSKGRFGASVRAMEKDVFEKNAAFKKLFEIVEGNTDLSKENSCVLGKKLATDLNLHAGDSLRIITTKENSSGKTMPKITLLKVSGIVSSGYQELDSLWLFISLENGFKILSSNSSIAQLGIETEDAFSMNLEKSFRSLSPFLASAGKVYRWNDLNSAQYENFASTQIMLIFIMMLIVLVASVNISSALVMLVMERKKEIAILKSLGGTKNGIALSFIITGGVIGFFGVLLGLPLGLIASVHFSQIMDAIEKVVNLFANDVHILDPQFYLQNIPLVIPVPQVILIGVGTIVLSLLVSVIPALRAGKEKPIETLRKI</sequence>
<dbReference type="Pfam" id="PF02687">
    <property type="entry name" value="FtsX"/>
    <property type="match status" value="1"/>
</dbReference>
<feature type="transmembrane region" description="Helical" evidence="7">
    <location>
        <begin position="280"/>
        <end position="305"/>
    </location>
</feature>
<keyword evidence="11" id="KW-1185">Reference proteome</keyword>
<organism evidence="10 11">
    <name type="scientific">Treponema ruminis</name>
    <dbReference type="NCBI Taxonomy" id="744515"/>
    <lineage>
        <taxon>Bacteria</taxon>
        <taxon>Pseudomonadati</taxon>
        <taxon>Spirochaetota</taxon>
        <taxon>Spirochaetia</taxon>
        <taxon>Spirochaetales</taxon>
        <taxon>Treponemataceae</taxon>
        <taxon>Treponema</taxon>
    </lineage>
</organism>
<dbReference type="RefSeq" id="WP_184658276.1">
    <property type="nucleotide sequence ID" value="NZ_CP031518.1"/>
</dbReference>
<feature type="transmembrane region" description="Helical" evidence="7">
    <location>
        <begin position="27"/>
        <end position="48"/>
    </location>
</feature>
<dbReference type="Proteomes" id="UP000518887">
    <property type="component" value="Unassembled WGS sequence"/>
</dbReference>
<evidence type="ECO:0000256" key="7">
    <source>
        <dbReference type="SAM" id="Phobius"/>
    </source>
</evidence>
<dbReference type="InterPro" id="IPR051447">
    <property type="entry name" value="Lipoprotein-release_system"/>
</dbReference>
<dbReference type="InterPro" id="IPR025857">
    <property type="entry name" value="MacB_PCD"/>
</dbReference>
<feature type="domain" description="MacB-like periplasmic core" evidence="9">
    <location>
        <begin position="31"/>
        <end position="217"/>
    </location>
</feature>
<dbReference type="GO" id="GO:0044874">
    <property type="term" value="P:lipoprotein localization to outer membrane"/>
    <property type="evidence" value="ECO:0007669"/>
    <property type="project" value="TreeGrafter"/>
</dbReference>
<evidence type="ECO:0000256" key="4">
    <source>
        <dbReference type="ARBA" id="ARBA00022692"/>
    </source>
</evidence>
<comment type="subcellular location">
    <subcellularLocation>
        <location evidence="1">Cell membrane</location>
        <topology evidence="1">Multi-pass membrane protein</topology>
    </subcellularLocation>
</comment>
<protein>
    <submittedName>
        <fullName evidence="10">Lipoprotein-releasing system permease protein</fullName>
    </submittedName>
</protein>
<evidence type="ECO:0000313" key="10">
    <source>
        <dbReference type="EMBL" id="MBB5225721.1"/>
    </source>
</evidence>
<evidence type="ECO:0000313" key="11">
    <source>
        <dbReference type="Proteomes" id="UP000518887"/>
    </source>
</evidence>
<evidence type="ECO:0000256" key="6">
    <source>
        <dbReference type="ARBA" id="ARBA00023136"/>
    </source>
</evidence>
<gene>
    <name evidence="10" type="ORF">HNP76_001078</name>
</gene>
<feature type="transmembrane region" description="Helical" evidence="7">
    <location>
        <begin position="394"/>
        <end position="414"/>
    </location>
</feature>
<keyword evidence="5 7" id="KW-1133">Transmembrane helix</keyword>
<evidence type="ECO:0000256" key="5">
    <source>
        <dbReference type="ARBA" id="ARBA00022989"/>
    </source>
</evidence>